<gene>
    <name evidence="1" type="ORF">LTR25_007684</name>
</gene>
<accession>A0AAV9Q2K2</accession>
<protein>
    <submittedName>
        <fullName evidence="1">Uncharacterized protein</fullName>
    </submittedName>
</protein>
<name>A0AAV9Q2K2_9PEZI</name>
<reference evidence="1 2" key="1">
    <citation type="submission" date="2023-06" db="EMBL/GenBank/DDBJ databases">
        <title>Black Yeasts Isolated from many extreme environments.</title>
        <authorList>
            <person name="Coleine C."/>
            <person name="Stajich J.E."/>
            <person name="Selbmann L."/>
        </authorList>
    </citation>
    <scope>NUCLEOTIDE SEQUENCE [LARGE SCALE GENOMIC DNA]</scope>
    <source>
        <strain evidence="1 2">CCFEE 5887</strain>
    </source>
</reference>
<evidence type="ECO:0000313" key="2">
    <source>
        <dbReference type="Proteomes" id="UP001345827"/>
    </source>
</evidence>
<comment type="caution">
    <text evidence="1">The sequence shown here is derived from an EMBL/GenBank/DDBJ whole genome shotgun (WGS) entry which is preliminary data.</text>
</comment>
<organism evidence="1 2">
    <name type="scientific">Vermiconidia calcicola</name>
    <dbReference type="NCBI Taxonomy" id="1690605"/>
    <lineage>
        <taxon>Eukaryota</taxon>
        <taxon>Fungi</taxon>
        <taxon>Dikarya</taxon>
        <taxon>Ascomycota</taxon>
        <taxon>Pezizomycotina</taxon>
        <taxon>Dothideomycetes</taxon>
        <taxon>Dothideomycetidae</taxon>
        <taxon>Mycosphaerellales</taxon>
        <taxon>Extremaceae</taxon>
        <taxon>Vermiconidia</taxon>
    </lineage>
</organism>
<keyword evidence="2" id="KW-1185">Reference proteome</keyword>
<dbReference type="Proteomes" id="UP001345827">
    <property type="component" value="Unassembled WGS sequence"/>
</dbReference>
<evidence type="ECO:0000313" key="1">
    <source>
        <dbReference type="EMBL" id="KAK5532979.1"/>
    </source>
</evidence>
<dbReference type="AlphaFoldDB" id="A0AAV9Q2K2"/>
<dbReference type="EMBL" id="JAXLQG010000014">
    <property type="protein sequence ID" value="KAK5532979.1"/>
    <property type="molecule type" value="Genomic_DNA"/>
</dbReference>
<proteinExistence type="predicted"/>
<sequence length="284" mass="32868">MQTKHEEDNVSGKPGPLHAIIRLFDEEILKIKRESQGLLADIWFNSIRLHLNAFHFFDSKSTISLARLTTLYHIACNFVENITTRDRQDDYALYLSEQYYRTLSLAATSILRIHRSPELSPSIDHLLGERSYFAAIQILKKRSIKNNDLNARVATILLQLWQSQTVFRREDGTTDSLTVRIRSRGAMGIVYDCFWYWRREFLGYQDPYSLKKATLPHEDDELPTMAPQQDDTAFQGTGVDTAGYRGDALMNHPQDDAFFSEWNWSADESFFASLPQSMNSMTYM</sequence>